<proteinExistence type="predicted"/>
<organism evidence="2 3">
    <name type="scientific">Scophthalmus maximus</name>
    <name type="common">Turbot</name>
    <name type="synonym">Psetta maxima</name>
    <dbReference type="NCBI Taxonomy" id="52904"/>
    <lineage>
        <taxon>Eukaryota</taxon>
        <taxon>Metazoa</taxon>
        <taxon>Chordata</taxon>
        <taxon>Craniata</taxon>
        <taxon>Vertebrata</taxon>
        <taxon>Euteleostomi</taxon>
        <taxon>Actinopterygii</taxon>
        <taxon>Neopterygii</taxon>
        <taxon>Teleostei</taxon>
        <taxon>Neoteleostei</taxon>
        <taxon>Acanthomorphata</taxon>
        <taxon>Carangaria</taxon>
        <taxon>Pleuronectiformes</taxon>
        <taxon>Pleuronectoidei</taxon>
        <taxon>Scophthalmidae</taxon>
        <taxon>Scophthalmus</taxon>
    </lineage>
</organism>
<reference evidence="2 3" key="1">
    <citation type="submission" date="2019-06" db="EMBL/GenBank/DDBJ databases">
        <title>Draft genomes of female and male turbot (Scophthalmus maximus).</title>
        <authorList>
            <person name="Xu H."/>
            <person name="Xu X.-W."/>
            <person name="Shao C."/>
            <person name="Chen S."/>
        </authorList>
    </citation>
    <scope>NUCLEOTIDE SEQUENCE [LARGE SCALE GENOMIC DNA]</scope>
    <source>
        <strain evidence="2">Ysfricsl-2016a</strain>
        <tissue evidence="2">Blood</tissue>
    </source>
</reference>
<name>A0A6A4S1F6_SCOMX</name>
<evidence type="ECO:0000313" key="2">
    <source>
        <dbReference type="EMBL" id="KAF0024334.1"/>
    </source>
</evidence>
<evidence type="ECO:0000256" key="1">
    <source>
        <dbReference type="SAM" id="MobiDB-lite"/>
    </source>
</evidence>
<gene>
    <name evidence="2" type="ORF">F2P81_023136</name>
</gene>
<feature type="region of interest" description="Disordered" evidence="1">
    <location>
        <begin position="104"/>
        <end position="142"/>
    </location>
</feature>
<sequence length="142" mass="15439">MTGPTSGASQTTPPPHLYLHSCSVLGSVLSLQMGRRCCSTAHNDVDPSCRLRLLYPDHYLKLNRETQSCRDISHVDDNPKGSGSKDGTENVILLPTVPLFPSSRASKSLRQLPAEAGNEELRRERQKTKQVATGSGNTAVLQ</sequence>
<protein>
    <submittedName>
        <fullName evidence="2">Uncharacterized protein</fullName>
    </submittedName>
</protein>
<feature type="region of interest" description="Disordered" evidence="1">
    <location>
        <begin position="67"/>
        <end position="90"/>
    </location>
</feature>
<dbReference type="EMBL" id="VEVO01000021">
    <property type="protein sequence ID" value="KAF0024334.1"/>
    <property type="molecule type" value="Genomic_DNA"/>
</dbReference>
<feature type="compositionally biased region" description="Polar residues" evidence="1">
    <location>
        <begin position="129"/>
        <end position="142"/>
    </location>
</feature>
<feature type="compositionally biased region" description="Basic and acidic residues" evidence="1">
    <location>
        <begin position="67"/>
        <end position="79"/>
    </location>
</feature>
<evidence type="ECO:0000313" key="3">
    <source>
        <dbReference type="Proteomes" id="UP000438429"/>
    </source>
</evidence>
<comment type="caution">
    <text evidence="2">The sequence shown here is derived from an EMBL/GenBank/DDBJ whole genome shotgun (WGS) entry which is preliminary data.</text>
</comment>
<accession>A0A6A4S1F6</accession>
<dbReference type="AlphaFoldDB" id="A0A6A4S1F6"/>
<dbReference type="Proteomes" id="UP000438429">
    <property type="component" value="Unassembled WGS sequence"/>
</dbReference>